<organism evidence="1 2">
    <name type="scientific">Hygrophoropsis aurantiaca</name>
    <dbReference type="NCBI Taxonomy" id="72124"/>
    <lineage>
        <taxon>Eukaryota</taxon>
        <taxon>Fungi</taxon>
        <taxon>Dikarya</taxon>
        <taxon>Basidiomycota</taxon>
        <taxon>Agaricomycotina</taxon>
        <taxon>Agaricomycetes</taxon>
        <taxon>Agaricomycetidae</taxon>
        <taxon>Boletales</taxon>
        <taxon>Coniophorineae</taxon>
        <taxon>Hygrophoropsidaceae</taxon>
        <taxon>Hygrophoropsis</taxon>
    </lineage>
</organism>
<evidence type="ECO:0000313" key="1">
    <source>
        <dbReference type="EMBL" id="KAH7907524.1"/>
    </source>
</evidence>
<dbReference type="Proteomes" id="UP000790377">
    <property type="component" value="Unassembled WGS sequence"/>
</dbReference>
<comment type="caution">
    <text evidence="1">The sequence shown here is derived from an EMBL/GenBank/DDBJ whole genome shotgun (WGS) entry which is preliminary data.</text>
</comment>
<evidence type="ECO:0000313" key="2">
    <source>
        <dbReference type="Proteomes" id="UP000790377"/>
    </source>
</evidence>
<reference evidence="1" key="1">
    <citation type="journal article" date="2021" name="New Phytol.">
        <title>Evolutionary innovations through gain and loss of genes in the ectomycorrhizal Boletales.</title>
        <authorList>
            <person name="Wu G."/>
            <person name="Miyauchi S."/>
            <person name="Morin E."/>
            <person name="Kuo A."/>
            <person name="Drula E."/>
            <person name="Varga T."/>
            <person name="Kohler A."/>
            <person name="Feng B."/>
            <person name="Cao Y."/>
            <person name="Lipzen A."/>
            <person name="Daum C."/>
            <person name="Hundley H."/>
            <person name="Pangilinan J."/>
            <person name="Johnson J."/>
            <person name="Barry K."/>
            <person name="LaButti K."/>
            <person name="Ng V."/>
            <person name="Ahrendt S."/>
            <person name="Min B."/>
            <person name="Choi I.G."/>
            <person name="Park H."/>
            <person name="Plett J.M."/>
            <person name="Magnuson J."/>
            <person name="Spatafora J.W."/>
            <person name="Nagy L.G."/>
            <person name="Henrissat B."/>
            <person name="Grigoriev I.V."/>
            <person name="Yang Z.L."/>
            <person name="Xu J."/>
            <person name="Martin F.M."/>
        </authorList>
    </citation>
    <scope>NUCLEOTIDE SEQUENCE</scope>
    <source>
        <strain evidence="1">ATCC 28755</strain>
    </source>
</reference>
<name>A0ACB8A255_9AGAM</name>
<gene>
    <name evidence="1" type="ORF">BJ138DRAFT_488413</name>
</gene>
<keyword evidence="2" id="KW-1185">Reference proteome</keyword>
<protein>
    <submittedName>
        <fullName evidence="1">Uncharacterized protein</fullName>
    </submittedName>
</protein>
<proteinExistence type="predicted"/>
<dbReference type="EMBL" id="MU267897">
    <property type="protein sequence ID" value="KAH7907524.1"/>
    <property type="molecule type" value="Genomic_DNA"/>
</dbReference>
<sequence length="86" mass="10035">MDLWVLWSWVHSFLSLGPKIFFLRISRFFSRGLSGCGGGFFSVHLIRSRWRFGLGFMFLTDALPTPSPEVEVYFRSLVLVRMVLFI</sequence>
<accession>A0ACB8A255</accession>